<organism evidence="1 2">
    <name type="scientific">Araneus ventricosus</name>
    <name type="common">Orbweaver spider</name>
    <name type="synonym">Epeira ventricosa</name>
    <dbReference type="NCBI Taxonomy" id="182803"/>
    <lineage>
        <taxon>Eukaryota</taxon>
        <taxon>Metazoa</taxon>
        <taxon>Ecdysozoa</taxon>
        <taxon>Arthropoda</taxon>
        <taxon>Chelicerata</taxon>
        <taxon>Arachnida</taxon>
        <taxon>Araneae</taxon>
        <taxon>Araneomorphae</taxon>
        <taxon>Entelegynae</taxon>
        <taxon>Araneoidea</taxon>
        <taxon>Araneidae</taxon>
        <taxon>Araneus</taxon>
    </lineage>
</organism>
<proteinExistence type="predicted"/>
<reference evidence="1 2" key="1">
    <citation type="journal article" date="2019" name="Sci. Rep.">
        <title>Orb-weaving spider Araneus ventricosus genome elucidates the spidroin gene catalogue.</title>
        <authorList>
            <person name="Kono N."/>
            <person name="Nakamura H."/>
            <person name="Ohtoshi R."/>
            <person name="Moran D.A.P."/>
            <person name="Shinohara A."/>
            <person name="Yoshida Y."/>
            <person name="Fujiwara M."/>
            <person name="Mori M."/>
            <person name="Tomita M."/>
            <person name="Arakawa K."/>
        </authorList>
    </citation>
    <scope>NUCLEOTIDE SEQUENCE [LARGE SCALE GENOMIC DNA]</scope>
</reference>
<comment type="caution">
    <text evidence="1">The sequence shown here is derived from an EMBL/GenBank/DDBJ whole genome shotgun (WGS) entry which is preliminary data.</text>
</comment>
<keyword evidence="2" id="KW-1185">Reference proteome</keyword>
<dbReference type="AlphaFoldDB" id="A0A4Y2LBI3"/>
<sequence length="101" mass="11253">MILVCGDTSLEVEIGGSCEYSKMFPLLIDAPYYFGLLWFKKRGGFSWRSLLEVCLISRRGTAKNRCCSRVCGGGSNVPQKCRQILKRSESTDGDFSTVCPQ</sequence>
<protein>
    <submittedName>
        <fullName evidence="1">Uncharacterized protein</fullName>
    </submittedName>
</protein>
<dbReference type="EMBL" id="BGPR01005621">
    <property type="protein sequence ID" value="GBN11882.1"/>
    <property type="molecule type" value="Genomic_DNA"/>
</dbReference>
<accession>A0A4Y2LBI3</accession>
<dbReference type="Proteomes" id="UP000499080">
    <property type="component" value="Unassembled WGS sequence"/>
</dbReference>
<name>A0A4Y2LBI3_ARAVE</name>
<evidence type="ECO:0000313" key="2">
    <source>
        <dbReference type="Proteomes" id="UP000499080"/>
    </source>
</evidence>
<evidence type="ECO:0000313" key="1">
    <source>
        <dbReference type="EMBL" id="GBN11882.1"/>
    </source>
</evidence>
<gene>
    <name evidence="1" type="ORF">AVEN_69294_1</name>
</gene>